<dbReference type="AlphaFoldDB" id="A0AAW0MCW0"/>
<keyword evidence="2" id="KW-0808">Transferase</keyword>
<dbReference type="PANTHER" id="PTHR46146:SF4">
    <property type="entry name" value="SERINE_THREONINE-PROTEIN KINASE-LIKE PROTEIN CCR4"/>
    <property type="match status" value="1"/>
</dbReference>
<reference evidence="2" key="3">
    <citation type="submission" date="2023-07" db="EMBL/GenBank/DDBJ databases">
        <title>An improved reference 1 genome and first organelle genomes of Quercus suber.</title>
        <authorList>
            <consortium name="Genosuber Consortium"/>
            <person name="Usie A."/>
            <person name="Serra O."/>
            <person name="Barros P."/>
        </authorList>
    </citation>
    <scope>NUCLEOTIDE SEQUENCE</scope>
    <source>
        <strain evidence="2">HL8</strain>
        <tissue evidence="2">Leaves</tissue>
    </source>
</reference>
<dbReference type="SUPFAM" id="SSF56112">
    <property type="entry name" value="Protein kinase-like (PK-like)"/>
    <property type="match status" value="1"/>
</dbReference>
<gene>
    <name evidence="2" type="primary">CCR4_2</name>
    <name evidence="2" type="ORF">CFP56_000193</name>
</gene>
<evidence type="ECO:0000259" key="1">
    <source>
        <dbReference type="PROSITE" id="PS50011"/>
    </source>
</evidence>
<dbReference type="EMBL" id="PKMF04000001">
    <property type="protein sequence ID" value="KAK7861520.1"/>
    <property type="molecule type" value="Genomic_DNA"/>
</dbReference>
<reference evidence="2" key="2">
    <citation type="journal article" date="2018" name="Sci. Data">
        <title>The draft genome sequence of cork oak.</title>
        <authorList>
            <person name="Ramos A.M."/>
            <person name="Usie A."/>
            <person name="Barbosa P."/>
            <person name="Barros P.M."/>
            <person name="Capote T."/>
            <person name="Chaves I."/>
            <person name="Simoes F."/>
            <person name="Abreu I."/>
            <person name="Carrasquinho I."/>
            <person name="Faro C."/>
            <person name="Guimaraes J.B."/>
            <person name="Mendonca D."/>
            <person name="Nobrega F."/>
            <person name="Rodrigues L."/>
            <person name="Saibo N.J.M."/>
            <person name="Varela M.C."/>
            <person name="Egas C."/>
            <person name="Matos J."/>
            <person name="Miguel C.M."/>
            <person name="Oliveira M.M."/>
            <person name="Ricardo C.P."/>
            <person name="Goncalves S."/>
        </authorList>
    </citation>
    <scope>NUCLEOTIDE SEQUENCE [LARGE SCALE GENOMIC DNA]</scope>
    <source>
        <strain evidence="2">HL8</strain>
    </source>
</reference>
<keyword evidence="2" id="KW-0418">Kinase</keyword>
<protein>
    <submittedName>
        <fullName evidence="2">Serine/threonine-protein kinase-like protein ccr4</fullName>
    </submittedName>
</protein>
<sequence>MLLEATNNFSKDCKIKTNGFGSLYRAILDDGREVAIHHATLTAKLSNFNISVTSDIHYEPIAGTPGYLDPEYLISGNLTTEVDVYSFGVVLLEMLSGLKAIHTTENGELRLIVDFVVPYIAKKEIHRFLDPKVPPPTPLEMEALAFVVSLALDCVSKERVLRPSMTKVANRLQSALEGILEGQGNCWVQKELDG</sequence>
<organism evidence="2">
    <name type="scientific">Quercus suber</name>
    <name type="common">Cork oak</name>
    <dbReference type="NCBI Taxonomy" id="58331"/>
    <lineage>
        <taxon>Eukaryota</taxon>
        <taxon>Viridiplantae</taxon>
        <taxon>Streptophyta</taxon>
        <taxon>Embryophyta</taxon>
        <taxon>Tracheophyta</taxon>
        <taxon>Spermatophyta</taxon>
        <taxon>Magnoliopsida</taxon>
        <taxon>eudicotyledons</taxon>
        <taxon>Gunneridae</taxon>
        <taxon>Pentapetalae</taxon>
        <taxon>rosids</taxon>
        <taxon>fabids</taxon>
        <taxon>Fagales</taxon>
        <taxon>Fagaceae</taxon>
        <taxon>Quercus</taxon>
    </lineage>
</organism>
<comment type="caution">
    <text evidence="2">The sequence shown here is derived from an EMBL/GenBank/DDBJ whole genome shotgun (WGS) entry which is preliminary data.</text>
</comment>
<dbReference type="GO" id="GO:0004672">
    <property type="term" value="F:protein kinase activity"/>
    <property type="evidence" value="ECO:0007669"/>
    <property type="project" value="InterPro"/>
</dbReference>
<reference evidence="2" key="1">
    <citation type="submission" date="2017-12" db="EMBL/GenBank/DDBJ databases">
        <authorList>
            <person name="Barbosa P."/>
            <person name="Usie A."/>
            <person name="Ramos A.M."/>
        </authorList>
    </citation>
    <scope>NUCLEOTIDE SEQUENCE</scope>
    <source>
        <strain evidence="2">HL8</strain>
        <tissue evidence="2">Leaves</tissue>
    </source>
</reference>
<evidence type="ECO:0000313" key="2">
    <source>
        <dbReference type="EMBL" id="KAK7861520.1"/>
    </source>
</evidence>
<proteinExistence type="predicted"/>
<dbReference type="GO" id="GO:0005524">
    <property type="term" value="F:ATP binding"/>
    <property type="evidence" value="ECO:0007669"/>
    <property type="project" value="InterPro"/>
</dbReference>
<dbReference type="Pfam" id="PF00069">
    <property type="entry name" value="Pkinase"/>
    <property type="match status" value="1"/>
</dbReference>
<accession>A0AAW0MCW0</accession>
<dbReference type="PROSITE" id="PS50011">
    <property type="entry name" value="PROTEIN_KINASE_DOM"/>
    <property type="match status" value="1"/>
</dbReference>
<dbReference type="InterPro" id="IPR011009">
    <property type="entry name" value="Kinase-like_dom_sf"/>
</dbReference>
<dbReference type="Gene3D" id="1.10.510.10">
    <property type="entry name" value="Transferase(Phosphotransferase) domain 1"/>
    <property type="match status" value="1"/>
</dbReference>
<dbReference type="InterPro" id="IPR000719">
    <property type="entry name" value="Prot_kinase_dom"/>
</dbReference>
<feature type="domain" description="Protein kinase" evidence="1">
    <location>
        <begin position="1"/>
        <end position="176"/>
    </location>
</feature>
<name>A0AAW0MCW0_QUESU</name>
<dbReference type="PANTHER" id="PTHR46146">
    <property type="entry name" value="SERINE/THREONINE-PROTEIN KINASE-LIKE PROTEIN CCR4"/>
    <property type="match status" value="1"/>
</dbReference>